<name>A0A1I6DVN4_9RHOB</name>
<keyword evidence="2" id="KW-1185">Reference proteome</keyword>
<evidence type="ECO:0000313" key="2">
    <source>
        <dbReference type="Proteomes" id="UP000199302"/>
    </source>
</evidence>
<dbReference type="Gene3D" id="3.40.50.300">
    <property type="entry name" value="P-loop containing nucleotide triphosphate hydrolases"/>
    <property type="match status" value="1"/>
</dbReference>
<gene>
    <name evidence="1" type="ORF">SAMN04515673_105245</name>
</gene>
<dbReference type="OrthoDB" id="7992362at2"/>
<accession>A0A1I6DVN4</accession>
<dbReference type="AlphaFoldDB" id="A0A1I6DVN4"/>
<dbReference type="EMBL" id="FOYI01000005">
    <property type="protein sequence ID" value="SFR09496.1"/>
    <property type="molecule type" value="Genomic_DNA"/>
</dbReference>
<dbReference type="SUPFAM" id="SSF52540">
    <property type="entry name" value="P-loop containing nucleoside triphosphate hydrolases"/>
    <property type="match status" value="1"/>
</dbReference>
<proteinExistence type="predicted"/>
<evidence type="ECO:0000313" key="1">
    <source>
        <dbReference type="EMBL" id="SFR09496.1"/>
    </source>
</evidence>
<dbReference type="InterPro" id="IPR027417">
    <property type="entry name" value="P-loop_NTPase"/>
</dbReference>
<dbReference type="STRING" id="871652.SAMN04515673_105245"/>
<dbReference type="RefSeq" id="WP_092079879.1">
    <property type="nucleotide sequence ID" value="NZ_FOYI01000005.1"/>
</dbReference>
<organism evidence="1 2">
    <name type="scientific">Poseidonocella sedimentorum</name>
    <dbReference type="NCBI Taxonomy" id="871652"/>
    <lineage>
        <taxon>Bacteria</taxon>
        <taxon>Pseudomonadati</taxon>
        <taxon>Pseudomonadota</taxon>
        <taxon>Alphaproteobacteria</taxon>
        <taxon>Rhodobacterales</taxon>
        <taxon>Roseobacteraceae</taxon>
        <taxon>Poseidonocella</taxon>
    </lineage>
</organism>
<sequence length="282" mass="31058">MARELPFAERNLRRARVYSGRLIRAASPAARVPRVIFFHMPKCGGTSLSEALYATVPLSERIGVLDARSTRRAAAMMAACRDDPWLCHEDLGRGAEVFALREALALQHIAWDSALIHGHLLCSDRLEAFAHQRYGFVTLLRDPVERMVSNYLMARRAGIAPEDPDAYLDSPLARHHAQVYLRYFSGLAEPGEVPQAPRLAAERLARFDLIGFLDDLDGFAAAYRARFGPALRIHSYNRAPSGDSPFSASQMARASELCAEDVALFEAARAVAEAIAPAREAG</sequence>
<protein>
    <recommendedName>
        <fullName evidence="3">Sulfotransferase family protein</fullName>
    </recommendedName>
</protein>
<evidence type="ECO:0008006" key="3">
    <source>
        <dbReference type="Google" id="ProtNLM"/>
    </source>
</evidence>
<dbReference type="Proteomes" id="UP000199302">
    <property type="component" value="Unassembled WGS sequence"/>
</dbReference>
<reference evidence="1 2" key="1">
    <citation type="submission" date="2016-10" db="EMBL/GenBank/DDBJ databases">
        <authorList>
            <person name="de Groot N.N."/>
        </authorList>
    </citation>
    <scope>NUCLEOTIDE SEQUENCE [LARGE SCALE GENOMIC DNA]</scope>
    <source>
        <strain evidence="2">KMM 9023,NRIC 0796,JCM 17311,KCTC 23692</strain>
    </source>
</reference>